<gene>
    <name evidence="1" type="ORF">Bfra_003224</name>
</gene>
<dbReference type="AlphaFoldDB" id="A0A8H6B026"/>
<evidence type="ECO:0000313" key="1">
    <source>
        <dbReference type="EMBL" id="KAF5876816.1"/>
    </source>
</evidence>
<keyword evidence="2" id="KW-1185">Reference proteome</keyword>
<evidence type="ECO:0000313" key="2">
    <source>
        <dbReference type="Proteomes" id="UP000531561"/>
    </source>
</evidence>
<proteinExistence type="predicted"/>
<name>A0A8H6B026_9HELO</name>
<dbReference type="GeneID" id="59257326"/>
<dbReference type="RefSeq" id="XP_037195762.1">
    <property type="nucleotide sequence ID" value="XM_037333634.1"/>
</dbReference>
<comment type="caution">
    <text evidence="1">The sequence shown here is derived from an EMBL/GenBank/DDBJ whole genome shotgun (WGS) entry which is preliminary data.</text>
</comment>
<sequence length="64" mass="7231">MAIVREIVEDSPYLQSLPTFCKSSERPLDDLDPHGLIAQSLICLREALELKRVKTLGALHEFSH</sequence>
<organism evidence="1 2">
    <name type="scientific">Botrytis fragariae</name>
    <dbReference type="NCBI Taxonomy" id="1964551"/>
    <lineage>
        <taxon>Eukaryota</taxon>
        <taxon>Fungi</taxon>
        <taxon>Dikarya</taxon>
        <taxon>Ascomycota</taxon>
        <taxon>Pezizomycotina</taxon>
        <taxon>Leotiomycetes</taxon>
        <taxon>Helotiales</taxon>
        <taxon>Sclerotiniaceae</taxon>
        <taxon>Botrytis</taxon>
    </lineage>
</organism>
<dbReference type="Proteomes" id="UP000531561">
    <property type="component" value="Unassembled WGS sequence"/>
</dbReference>
<protein>
    <submittedName>
        <fullName evidence="1">Putative r3h domain protein</fullName>
    </submittedName>
</protein>
<dbReference type="EMBL" id="JABFCT010000004">
    <property type="protein sequence ID" value="KAF5876816.1"/>
    <property type="molecule type" value="Genomic_DNA"/>
</dbReference>
<accession>A0A8H6B026</accession>
<reference evidence="1 2" key="1">
    <citation type="journal article" date="2020" name="Phytopathology">
        <title>A high-quality genome resource of Botrytis fragariae, a new and rapidly spreading fungal pathogen causing strawberry gray mold in the U.S.A.</title>
        <authorList>
            <person name="Wu Y."/>
            <person name="Saski C.A."/>
            <person name="Schnabel G."/>
            <person name="Xiao S."/>
            <person name="Hu M."/>
        </authorList>
    </citation>
    <scope>NUCLEOTIDE SEQUENCE [LARGE SCALE GENOMIC DNA]</scope>
    <source>
        <strain evidence="1 2">BVB16</strain>
    </source>
</reference>